<keyword evidence="2" id="KW-1133">Transmembrane helix</keyword>
<evidence type="ECO:0000256" key="2">
    <source>
        <dbReference type="SAM" id="Phobius"/>
    </source>
</evidence>
<feature type="compositionally biased region" description="Basic and acidic residues" evidence="1">
    <location>
        <begin position="332"/>
        <end position="345"/>
    </location>
</feature>
<dbReference type="Proteomes" id="UP000244855">
    <property type="component" value="Unassembled WGS sequence"/>
</dbReference>
<dbReference type="AlphaFoldDB" id="A0A2V1DXK4"/>
<evidence type="ECO:0000313" key="4">
    <source>
        <dbReference type="Proteomes" id="UP000244855"/>
    </source>
</evidence>
<gene>
    <name evidence="3" type="ORF">DM02DRAFT_652874</name>
</gene>
<feature type="transmembrane region" description="Helical" evidence="2">
    <location>
        <begin position="45"/>
        <end position="68"/>
    </location>
</feature>
<keyword evidence="4" id="KW-1185">Reference proteome</keyword>
<sequence>MVEAAEECQAELEAYWNHAQIRPPSSPCGAAQNCLLNSLQEYTKATFSTAAILLGLLPTILGFIGPVLQDTAVLMIRRPFLASLITIGSPATSPIPLLSHAVDLKLERPSAVMLSVGAYFSRYKPSNPRTRSAVILLATVQYLLAFGAVANTIHVAVQLDYTSVIVWHCSAVGYPEGWVVTSVLIHWVSAASLWCGTRMEKTPHEAHELENKASIFGKLLGVLKRWLASEFIPSIFQPLPDWISHIGHTTVASNILSCFSSMMILAHYVIGTLVFSSFLFIGTPGASIILCRFIGSALICRLLLWLEHDSLCTQYQAQSKRSSLENSISLEPSRHSTADRAYPKA</sequence>
<feature type="transmembrane region" description="Helical" evidence="2">
    <location>
        <begin position="262"/>
        <end position="281"/>
    </location>
</feature>
<evidence type="ECO:0000256" key="1">
    <source>
        <dbReference type="SAM" id="MobiDB-lite"/>
    </source>
</evidence>
<dbReference type="EMBL" id="KZ805335">
    <property type="protein sequence ID" value="PVI03073.1"/>
    <property type="molecule type" value="Genomic_DNA"/>
</dbReference>
<evidence type="ECO:0000313" key="3">
    <source>
        <dbReference type="EMBL" id="PVI03073.1"/>
    </source>
</evidence>
<proteinExistence type="predicted"/>
<keyword evidence="2" id="KW-0472">Membrane</keyword>
<reference evidence="3 4" key="1">
    <citation type="journal article" date="2018" name="Sci. Rep.">
        <title>Comparative genomics provides insights into the lifestyle and reveals functional heterogeneity of dark septate endophytic fungi.</title>
        <authorList>
            <person name="Knapp D.G."/>
            <person name="Nemeth J.B."/>
            <person name="Barry K."/>
            <person name="Hainaut M."/>
            <person name="Henrissat B."/>
            <person name="Johnson J."/>
            <person name="Kuo A."/>
            <person name="Lim J.H.P."/>
            <person name="Lipzen A."/>
            <person name="Nolan M."/>
            <person name="Ohm R.A."/>
            <person name="Tamas L."/>
            <person name="Grigoriev I.V."/>
            <person name="Spatafora J.W."/>
            <person name="Nagy L.G."/>
            <person name="Kovacs G.M."/>
        </authorList>
    </citation>
    <scope>NUCLEOTIDE SEQUENCE [LARGE SCALE GENOMIC DNA]</scope>
    <source>
        <strain evidence="3 4">DSE2036</strain>
    </source>
</reference>
<feature type="transmembrane region" description="Helical" evidence="2">
    <location>
        <begin position="133"/>
        <end position="157"/>
    </location>
</feature>
<feature type="region of interest" description="Disordered" evidence="1">
    <location>
        <begin position="326"/>
        <end position="345"/>
    </location>
</feature>
<feature type="transmembrane region" description="Helical" evidence="2">
    <location>
        <begin position="177"/>
        <end position="195"/>
    </location>
</feature>
<accession>A0A2V1DXK4</accession>
<dbReference type="OrthoDB" id="3009728at2759"/>
<name>A0A2V1DXK4_9PLEO</name>
<keyword evidence="2" id="KW-0812">Transmembrane</keyword>
<protein>
    <submittedName>
        <fullName evidence="3">Uncharacterized protein</fullName>
    </submittedName>
</protein>
<organism evidence="3 4">
    <name type="scientific">Periconia macrospinosa</name>
    <dbReference type="NCBI Taxonomy" id="97972"/>
    <lineage>
        <taxon>Eukaryota</taxon>
        <taxon>Fungi</taxon>
        <taxon>Dikarya</taxon>
        <taxon>Ascomycota</taxon>
        <taxon>Pezizomycotina</taxon>
        <taxon>Dothideomycetes</taxon>
        <taxon>Pleosporomycetidae</taxon>
        <taxon>Pleosporales</taxon>
        <taxon>Massarineae</taxon>
        <taxon>Periconiaceae</taxon>
        <taxon>Periconia</taxon>
    </lineage>
</organism>